<dbReference type="GO" id="GO:0047545">
    <property type="term" value="F:(S)-2-hydroxyglutarate dehydrogenase activity"/>
    <property type="evidence" value="ECO:0007669"/>
    <property type="project" value="TreeGrafter"/>
</dbReference>
<comment type="caution">
    <text evidence="7">The sequence shown here is derived from an EMBL/GenBank/DDBJ whole genome shotgun (WGS) entry which is preliminary data.</text>
</comment>
<evidence type="ECO:0000256" key="4">
    <source>
        <dbReference type="ARBA" id="ARBA00023002"/>
    </source>
</evidence>
<feature type="domain" description="FAD dependent oxidoreductase" evidence="6">
    <location>
        <begin position="10"/>
        <end position="417"/>
    </location>
</feature>
<dbReference type="Gene3D" id="3.30.9.10">
    <property type="entry name" value="D-Amino Acid Oxidase, subunit A, domain 2"/>
    <property type="match status" value="1"/>
</dbReference>
<comment type="cofactor">
    <cofactor evidence="1">
        <name>FAD</name>
        <dbReference type="ChEBI" id="CHEBI:57692"/>
    </cofactor>
</comment>
<dbReference type="InterPro" id="IPR006076">
    <property type="entry name" value="FAD-dep_OxRdtase"/>
</dbReference>
<evidence type="ECO:0000256" key="5">
    <source>
        <dbReference type="ARBA" id="ARBA00037941"/>
    </source>
</evidence>
<dbReference type="GO" id="GO:0005737">
    <property type="term" value="C:cytoplasm"/>
    <property type="evidence" value="ECO:0007669"/>
    <property type="project" value="TreeGrafter"/>
</dbReference>
<name>A0AA37T924_9GAMM</name>
<evidence type="ECO:0000313" key="8">
    <source>
        <dbReference type="Proteomes" id="UP001156870"/>
    </source>
</evidence>
<dbReference type="PANTHER" id="PTHR43104">
    <property type="entry name" value="L-2-HYDROXYGLUTARATE DEHYDROGENASE, MITOCHONDRIAL"/>
    <property type="match status" value="1"/>
</dbReference>
<dbReference type="RefSeq" id="WP_232594252.1">
    <property type="nucleotide sequence ID" value="NZ_BSPD01000033.1"/>
</dbReference>
<evidence type="ECO:0000256" key="3">
    <source>
        <dbReference type="ARBA" id="ARBA00022827"/>
    </source>
</evidence>
<dbReference type="Proteomes" id="UP001156870">
    <property type="component" value="Unassembled WGS sequence"/>
</dbReference>
<accession>A0AA37T924</accession>
<dbReference type="InterPro" id="IPR036188">
    <property type="entry name" value="FAD/NAD-bd_sf"/>
</dbReference>
<dbReference type="Pfam" id="PF01266">
    <property type="entry name" value="DAO"/>
    <property type="match status" value="1"/>
</dbReference>
<organism evidence="7 8">
    <name type="scientific">Marinibactrum halimedae</name>
    <dbReference type="NCBI Taxonomy" id="1444977"/>
    <lineage>
        <taxon>Bacteria</taxon>
        <taxon>Pseudomonadati</taxon>
        <taxon>Pseudomonadota</taxon>
        <taxon>Gammaproteobacteria</taxon>
        <taxon>Cellvibrionales</taxon>
        <taxon>Cellvibrionaceae</taxon>
        <taxon>Marinibactrum</taxon>
    </lineage>
</organism>
<evidence type="ECO:0000313" key="7">
    <source>
        <dbReference type="EMBL" id="GLS25690.1"/>
    </source>
</evidence>
<dbReference type="SUPFAM" id="SSF51905">
    <property type="entry name" value="FAD/NAD(P)-binding domain"/>
    <property type="match status" value="1"/>
</dbReference>
<gene>
    <name evidence="7" type="ORF">GCM10007877_14040</name>
</gene>
<evidence type="ECO:0000259" key="6">
    <source>
        <dbReference type="Pfam" id="PF01266"/>
    </source>
</evidence>
<dbReference type="NCBIfam" id="NF008726">
    <property type="entry name" value="PRK11728.1"/>
    <property type="match status" value="1"/>
</dbReference>
<dbReference type="EMBL" id="BSPD01000033">
    <property type="protein sequence ID" value="GLS25690.1"/>
    <property type="molecule type" value="Genomic_DNA"/>
</dbReference>
<reference evidence="7 8" key="1">
    <citation type="journal article" date="2014" name="Int. J. Syst. Evol. Microbiol.">
        <title>Complete genome sequence of Corynebacterium casei LMG S-19264T (=DSM 44701T), isolated from a smear-ripened cheese.</title>
        <authorList>
            <consortium name="US DOE Joint Genome Institute (JGI-PGF)"/>
            <person name="Walter F."/>
            <person name="Albersmeier A."/>
            <person name="Kalinowski J."/>
            <person name="Ruckert C."/>
        </authorList>
    </citation>
    <scope>NUCLEOTIDE SEQUENCE [LARGE SCALE GENOMIC DNA]</scope>
    <source>
        <strain evidence="7 8">NBRC 110095</strain>
    </source>
</reference>
<keyword evidence="4" id="KW-0560">Oxidoreductase</keyword>
<dbReference type="PANTHER" id="PTHR43104:SF2">
    <property type="entry name" value="L-2-HYDROXYGLUTARATE DEHYDROGENASE, MITOCHONDRIAL"/>
    <property type="match status" value="1"/>
</dbReference>
<keyword evidence="8" id="KW-1185">Reference proteome</keyword>
<sequence length="428" mass="47334">MSTESEDVFDFAIIGGGILGVSTAWQFKKRYPKSRITLIEKEPSLACHQTGHNSGVIHAGVYYQPGSFKSRFCLEGNRATRNFCQTQHLPFRVPGKLVVATDDAEVLRLNHLFQNCQRNGLEVERLGARELSALEPNIQGVGAIRVFDSGIADFVAITGRLAELLQAMGGQIRLGQRVVEVSDCLFGEHWVGKHLVLCDGKKRFSRIQAKFVVVCGGLAADRLVKMDGAKLDNLNDGVGVTSFRVVPFRGEYFILSDRCCELVNHLIYPVPNPKLPFLGVHITPHVDGSVSIGPNAVVGWKREGYGRFNVSLRDAWSLLSFPGAWRLLSAYPRPALDEWMSSWFKDVFLRRVRRYCPSLTLSDLARPHVGVRAQAVFSNGRIVNDFLFARTASSLHVCNAPSPAATAAIPIGQYLVEEAEKMLRGVIV</sequence>
<dbReference type="Gene3D" id="3.50.50.60">
    <property type="entry name" value="FAD/NAD(P)-binding domain"/>
    <property type="match status" value="1"/>
</dbReference>
<keyword evidence="3" id="KW-0274">FAD</keyword>
<evidence type="ECO:0000256" key="2">
    <source>
        <dbReference type="ARBA" id="ARBA00022630"/>
    </source>
</evidence>
<proteinExistence type="inferred from homology"/>
<dbReference type="AlphaFoldDB" id="A0AA37T924"/>
<evidence type="ECO:0000256" key="1">
    <source>
        <dbReference type="ARBA" id="ARBA00001974"/>
    </source>
</evidence>
<protein>
    <submittedName>
        <fullName evidence="7">Hydroxyglutarate oxidase</fullName>
    </submittedName>
</protein>
<comment type="similarity">
    <text evidence="5">Belongs to the L2HGDH family.</text>
</comment>
<keyword evidence="2" id="KW-0285">Flavoprotein</keyword>